<dbReference type="RefSeq" id="WP_006005164.1">
    <property type="nucleotide sequence ID" value="NZ_BAET01000014.1"/>
</dbReference>
<dbReference type="Gene3D" id="3.30.530.20">
    <property type="match status" value="1"/>
</dbReference>
<sequence>MKLIYAARLYLCCLILCAAVAVNSPSLSAANTAESNKQEIEVSTYEADGATHVVVKTLVQFSPQYFLALMSHSNENCSWIDKCVSVTIFDNKHAAKRVIQTHINAPWPFKDRDMVVTSRSEYDETSNTLTIFIEDASNNIPHHPNRIRMTNVYGQWQMKPYNALFELSYTGTASPNGNIPQSFALRFLKESTQQTFENLQALDQKN</sequence>
<evidence type="ECO:0000256" key="1">
    <source>
        <dbReference type="SAM" id="SignalP"/>
    </source>
</evidence>
<feature type="chain" id="PRO_5003598166" description="START domain-containing protein" evidence="1">
    <location>
        <begin position="30"/>
        <end position="206"/>
    </location>
</feature>
<evidence type="ECO:0000313" key="3">
    <source>
        <dbReference type="Proteomes" id="UP000053586"/>
    </source>
</evidence>
<proteinExistence type="predicted"/>
<dbReference type="EMBL" id="BAET01000014">
    <property type="protein sequence ID" value="GAB55766.1"/>
    <property type="molecule type" value="Genomic_DNA"/>
</dbReference>
<dbReference type="SUPFAM" id="SSF55961">
    <property type="entry name" value="Bet v1-like"/>
    <property type="match status" value="1"/>
</dbReference>
<feature type="signal peptide" evidence="1">
    <location>
        <begin position="1"/>
        <end position="29"/>
    </location>
</feature>
<dbReference type="InterPro" id="IPR023393">
    <property type="entry name" value="START-like_dom_sf"/>
</dbReference>
<dbReference type="OrthoDB" id="5734556at2"/>
<reference evidence="2 3" key="2">
    <citation type="journal article" date="2017" name="Antonie Van Leeuwenhoek">
        <title>Rhizobium rhizosphaerae sp. nov., a novel species isolated from rice rhizosphere.</title>
        <authorList>
            <person name="Zhao J.J."/>
            <person name="Zhang J."/>
            <person name="Zhang R.J."/>
            <person name="Zhang C.W."/>
            <person name="Yin H.Q."/>
            <person name="Zhang X.X."/>
        </authorList>
    </citation>
    <scope>NUCLEOTIDE SEQUENCE [LARGE SCALE GENOMIC DNA]</scope>
    <source>
        <strain evidence="2 3">ACAM 611</strain>
    </source>
</reference>
<organism evidence="2 3">
    <name type="scientific">Glaciecola punicea ACAM 611</name>
    <dbReference type="NCBI Taxonomy" id="1121923"/>
    <lineage>
        <taxon>Bacteria</taxon>
        <taxon>Pseudomonadati</taxon>
        <taxon>Pseudomonadota</taxon>
        <taxon>Gammaproteobacteria</taxon>
        <taxon>Alteromonadales</taxon>
        <taxon>Alteromonadaceae</taxon>
        <taxon>Glaciecola</taxon>
    </lineage>
</organism>
<reference evidence="2 3" key="1">
    <citation type="journal article" date="2012" name="J. Bacteriol.">
        <title>Genome sequence of proteorhodopsin-containing sea ice bacterium Glaciecola punicea ACAM 611T.</title>
        <authorList>
            <person name="Qin Q.-L."/>
            <person name="Xie B.-B."/>
            <person name="Shu Y.-L."/>
            <person name="Rong J.-C."/>
            <person name="Zhao D.-L."/>
            <person name="Zhang X.-Y."/>
            <person name="Chen X.-L."/>
            <person name="Zhou B.-C."/>
            <person name="Zhanga Y.-Z."/>
        </authorList>
    </citation>
    <scope>NUCLEOTIDE SEQUENCE [LARGE SCALE GENOMIC DNA]</scope>
    <source>
        <strain evidence="2 3">ACAM 611</strain>
    </source>
</reference>
<gene>
    <name evidence="2" type="ORF">GPUN_1649</name>
</gene>
<dbReference type="eggNOG" id="ENOG503302V">
    <property type="taxonomic scope" value="Bacteria"/>
</dbReference>
<keyword evidence="3" id="KW-1185">Reference proteome</keyword>
<comment type="caution">
    <text evidence="2">The sequence shown here is derived from an EMBL/GenBank/DDBJ whole genome shotgun (WGS) entry which is preliminary data.</text>
</comment>
<keyword evidence="1" id="KW-0732">Signal</keyword>
<dbReference type="Proteomes" id="UP000053586">
    <property type="component" value="Unassembled WGS sequence"/>
</dbReference>
<dbReference type="AlphaFoldDB" id="H5TBT9"/>
<name>H5TBT9_9ALTE</name>
<accession>H5TBT9</accession>
<evidence type="ECO:0008006" key="4">
    <source>
        <dbReference type="Google" id="ProtNLM"/>
    </source>
</evidence>
<dbReference type="STRING" id="56804.BAE46_09505"/>
<evidence type="ECO:0000313" key="2">
    <source>
        <dbReference type="EMBL" id="GAB55766.1"/>
    </source>
</evidence>
<protein>
    <recommendedName>
        <fullName evidence="4">START domain-containing protein</fullName>
    </recommendedName>
</protein>